<keyword evidence="3" id="KW-0547">Nucleotide-binding</keyword>
<keyword evidence="8" id="KW-1185">Reference proteome</keyword>
<dbReference type="PROSITE" id="PS50893">
    <property type="entry name" value="ABC_TRANSPORTER_2"/>
    <property type="match status" value="1"/>
</dbReference>
<dbReference type="CDD" id="cd03214">
    <property type="entry name" value="ABC_Iron-Siderophores_B12_Hemin"/>
    <property type="match status" value="1"/>
</dbReference>
<sequence length="257" mass="28079">MSTLLLDASRLDVSIAGHLFCHDLDLQLNSGESLAILGRNGAGKSTLLATLAGLRPASAGVLRIGGLDPAQAPPRALARIRGYLPQQQHDPFASTVLESVLVGRHPHLGRWEWEGETDQRLATTALAAVGLAEFAQREVHTLSGGERQRLGIAMLLTQQPQLFLLDEPLAHLDLNHQIAVLDLFSTPDRDWGATVVMVLHEPGLALRYCSRTLLLFGDGQWLEGTSAEVITAENLSRLYGHPLRMLQDGEQRWFVPT</sequence>
<dbReference type="InterPro" id="IPR003439">
    <property type="entry name" value="ABC_transporter-like_ATP-bd"/>
</dbReference>
<keyword evidence="2" id="KW-1003">Cell membrane</keyword>
<evidence type="ECO:0000256" key="1">
    <source>
        <dbReference type="ARBA" id="ARBA00022448"/>
    </source>
</evidence>
<accession>A0A6S6XQV2</accession>
<evidence type="ECO:0000313" key="7">
    <source>
        <dbReference type="EMBL" id="CAB1368366.1"/>
    </source>
</evidence>
<dbReference type="InterPro" id="IPR027417">
    <property type="entry name" value="P-loop_NTPase"/>
</dbReference>
<dbReference type="GO" id="GO:0016887">
    <property type="term" value="F:ATP hydrolysis activity"/>
    <property type="evidence" value="ECO:0007669"/>
    <property type="project" value="InterPro"/>
</dbReference>
<protein>
    <submittedName>
        <fullName evidence="7">ABC transporter related</fullName>
    </submittedName>
</protein>
<dbReference type="InterPro" id="IPR003593">
    <property type="entry name" value="AAA+_ATPase"/>
</dbReference>
<evidence type="ECO:0000313" key="8">
    <source>
        <dbReference type="Proteomes" id="UP000515733"/>
    </source>
</evidence>
<organism evidence="7 8">
    <name type="scientific">Denitratisoma oestradiolicum</name>
    <dbReference type="NCBI Taxonomy" id="311182"/>
    <lineage>
        <taxon>Bacteria</taxon>
        <taxon>Pseudomonadati</taxon>
        <taxon>Pseudomonadota</taxon>
        <taxon>Betaproteobacteria</taxon>
        <taxon>Nitrosomonadales</taxon>
        <taxon>Sterolibacteriaceae</taxon>
        <taxon>Denitratisoma</taxon>
    </lineage>
</organism>
<evidence type="ECO:0000256" key="5">
    <source>
        <dbReference type="ARBA" id="ARBA00022967"/>
    </source>
</evidence>
<dbReference type="AlphaFoldDB" id="A0A6S6XQV2"/>
<dbReference type="PANTHER" id="PTHR42794">
    <property type="entry name" value="HEMIN IMPORT ATP-BINDING PROTEIN HMUV"/>
    <property type="match status" value="1"/>
</dbReference>
<evidence type="ECO:0000256" key="6">
    <source>
        <dbReference type="ARBA" id="ARBA00037066"/>
    </source>
</evidence>
<dbReference type="Gene3D" id="3.40.50.300">
    <property type="entry name" value="P-loop containing nucleotide triphosphate hydrolases"/>
    <property type="match status" value="1"/>
</dbReference>
<keyword evidence="2" id="KW-0472">Membrane</keyword>
<dbReference type="GO" id="GO:0005524">
    <property type="term" value="F:ATP binding"/>
    <property type="evidence" value="ECO:0007669"/>
    <property type="project" value="UniProtKB-KW"/>
</dbReference>
<dbReference type="PANTHER" id="PTHR42794:SF1">
    <property type="entry name" value="HEMIN IMPORT ATP-BINDING PROTEIN HMUV"/>
    <property type="match status" value="1"/>
</dbReference>
<keyword evidence="4" id="KW-0067">ATP-binding</keyword>
<evidence type="ECO:0000256" key="4">
    <source>
        <dbReference type="ARBA" id="ARBA00022840"/>
    </source>
</evidence>
<dbReference type="SMART" id="SM00382">
    <property type="entry name" value="AAA"/>
    <property type="match status" value="1"/>
</dbReference>
<dbReference type="RefSeq" id="WP_145772314.1">
    <property type="nucleotide sequence ID" value="NZ_LR778301.1"/>
</dbReference>
<dbReference type="Proteomes" id="UP000515733">
    <property type="component" value="Chromosome"/>
</dbReference>
<keyword evidence="5" id="KW-1278">Translocase</keyword>
<dbReference type="KEGG" id="doe:DENOEST_1201"/>
<dbReference type="PROSITE" id="PS00211">
    <property type="entry name" value="ABC_TRANSPORTER_1"/>
    <property type="match status" value="1"/>
</dbReference>
<proteinExistence type="predicted"/>
<dbReference type="OrthoDB" id="5296765at2"/>
<dbReference type="Pfam" id="PF00005">
    <property type="entry name" value="ABC_tran"/>
    <property type="match status" value="1"/>
</dbReference>
<dbReference type="SUPFAM" id="SSF52540">
    <property type="entry name" value="P-loop containing nucleoside triphosphate hydrolases"/>
    <property type="match status" value="1"/>
</dbReference>
<name>A0A6S6XQV2_9PROT</name>
<evidence type="ECO:0000256" key="3">
    <source>
        <dbReference type="ARBA" id="ARBA00022741"/>
    </source>
</evidence>
<gene>
    <name evidence="7" type="ORF">DENOEST_1201</name>
</gene>
<comment type="function">
    <text evidence="6">Part of the ABC transporter complex HmuTUV involved in hemin import. Responsible for energy coupling to the transport system.</text>
</comment>
<reference evidence="7 8" key="1">
    <citation type="submission" date="2020-03" db="EMBL/GenBank/DDBJ databases">
        <authorList>
            <consortium name="Genoscope - CEA"/>
            <person name="William W."/>
        </authorList>
    </citation>
    <scope>NUCLEOTIDE SEQUENCE [LARGE SCALE GENOMIC DNA]</scope>
    <source>
        <strain evidence="8">DSM 16959</strain>
    </source>
</reference>
<evidence type="ECO:0000256" key="2">
    <source>
        <dbReference type="ARBA" id="ARBA00022475"/>
    </source>
</evidence>
<dbReference type="InterPro" id="IPR017871">
    <property type="entry name" value="ABC_transporter-like_CS"/>
</dbReference>
<keyword evidence="1" id="KW-0813">Transport</keyword>
<dbReference type="EMBL" id="LR778301">
    <property type="protein sequence ID" value="CAB1368366.1"/>
    <property type="molecule type" value="Genomic_DNA"/>
</dbReference>